<name>A0A8S4QLL9_9NEOP</name>
<comment type="caution">
    <text evidence="1">The sequence shown here is derived from an EMBL/GenBank/DDBJ whole genome shotgun (WGS) entry which is preliminary data.</text>
</comment>
<accession>A0A8S4QLL9</accession>
<keyword evidence="2" id="KW-1185">Reference proteome</keyword>
<sequence>MNSRSSVNETNLVNFSADLSTLNQLDSKDGLLSFPFDHIYACHSQTTDRRQALQLEKEIEISAHCVTEDNHTSPEFNRLTEQIIVAENQNKKLKDLLIYHLDLIQQQNELITKRDKLFLALKQENDAVSLLTNKRFSTFCACYALITRRYLNKEVGV</sequence>
<reference evidence="1" key="1">
    <citation type="submission" date="2022-03" db="EMBL/GenBank/DDBJ databases">
        <authorList>
            <person name="Lindestad O."/>
        </authorList>
    </citation>
    <scope>NUCLEOTIDE SEQUENCE</scope>
</reference>
<dbReference type="AlphaFoldDB" id="A0A8S4QLL9"/>
<organism evidence="1 2">
    <name type="scientific">Pararge aegeria aegeria</name>
    <dbReference type="NCBI Taxonomy" id="348720"/>
    <lineage>
        <taxon>Eukaryota</taxon>
        <taxon>Metazoa</taxon>
        <taxon>Ecdysozoa</taxon>
        <taxon>Arthropoda</taxon>
        <taxon>Hexapoda</taxon>
        <taxon>Insecta</taxon>
        <taxon>Pterygota</taxon>
        <taxon>Neoptera</taxon>
        <taxon>Endopterygota</taxon>
        <taxon>Lepidoptera</taxon>
        <taxon>Glossata</taxon>
        <taxon>Ditrysia</taxon>
        <taxon>Papilionoidea</taxon>
        <taxon>Nymphalidae</taxon>
        <taxon>Satyrinae</taxon>
        <taxon>Satyrini</taxon>
        <taxon>Parargina</taxon>
        <taxon>Pararge</taxon>
    </lineage>
</organism>
<dbReference type="Proteomes" id="UP000838756">
    <property type="component" value="Unassembled WGS sequence"/>
</dbReference>
<dbReference type="EMBL" id="CAKXAJ010011532">
    <property type="protein sequence ID" value="CAH2214343.1"/>
    <property type="molecule type" value="Genomic_DNA"/>
</dbReference>
<dbReference type="Gene3D" id="1.20.5.170">
    <property type="match status" value="1"/>
</dbReference>
<evidence type="ECO:0000313" key="1">
    <source>
        <dbReference type="EMBL" id="CAH2214343.1"/>
    </source>
</evidence>
<dbReference type="OrthoDB" id="6022555at2759"/>
<gene>
    <name evidence="1" type="primary">jg22518</name>
    <name evidence="1" type="ORF">PAEG_LOCUS3567</name>
</gene>
<protein>
    <submittedName>
        <fullName evidence="1">Jg22518 protein</fullName>
    </submittedName>
</protein>
<proteinExistence type="predicted"/>
<evidence type="ECO:0000313" key="2">
    <source>
        <dbReference type="Proteomes" id="UP000838756"/>
    </source>
</evidence>